<dbReference type="SUPFAM" id="SSF53807">
    <property type="entry name" value="Helical backbone' metal receptor"/>
    <property type="match status" value="1"/>
</dbReference>
<dbReference type="AlphaFoldDB" id="A0A0C2DEZ5"/>
<evidence type="ECO:0000313" key="12">
    <source>
        <dbReference type="Proteomes" id="UP000382540"/>
    </source>
</evidence>
<evidence type="ECO:0000256" key="1">
    <source>
        <dbReference type="ARBA" id="ARBA00022448"/>
    </source>
</evidence>
<evidence type="ECO:0000313" key="14">
    <source>
        <dbReference type="Proteomes" id="UP000524010"/>
    </source>
</evidence>
<dbReference type="EMBL" id="CAUZHL010000008">
    <property type="protein sequence ID" value="CAK1217418.1"/>
    <property type="molecule type" value="Genomic_DNA"/>
</dbReference>
<dbReference type="PROSITE" id="PS50983">
    <property type="entry name" value="FE_B12_PBP"/>
    <property type="match status" value="1"/>
</dbReference>
<evidence type="ECO:0000259" key="6">
    <source>
        <dbReference type="PROSITE" id="PS50983"/>
    </source>
</evidence>
<dbReference type="InterPro" id="IPR002491">
    <property type="entry name" value="ABC_transptr_periplasmic_BD"/>
</dbReference>
<gene>
    <name evidence="5 11" type="primary">btuF</name>
    <name evidence="9" type="ORF">BTB68_000248</name>
    <name evidence="8" type="ORF">D9J61_11465</name>
    <name evidence="10" type="ORF">F9461_04865</name>
    <name evidence="7" type="ORF">FGAF848_50940</name>
    <name evidence="11" type="ORF">GP711_09485</name>
</gene>
<keyword evidence="4 5" id="KW-1015">Disulfide bond</keyword>
<dbReference type="EMBL" id="AASVQO010000003">
    <property type="protein sequence ID" value="EFH3672555.1"/>
    <property type="molecule type" value="Genomic_DNA"/>
</dbReference>
<accession>A0A0C2DEZ5</accession>
<sequence precursor="true">MAKSLFRALVALSFLAPLWLNAAPRVITLSPANTELAFAAGITPVGVSSYSDYPPQAQKIEQVSTWQGMNLERIVALKPDLVIAWRGGNAERQVDQLASLGIKVMWVDATSIEQIANALRQLAPWSPQPDKAEQAAQSLLDQYAQLKAQYADKSKKRVFLQFGINPPFTSGKESIQNQVLEVCGGENIFKDSRVPWPQVSREQVLARSPQAIVITGGPDQIPKIKQYWGEQLKIPVIPLTSDWFERASPRIILAAQQLCNALSQVD</sequence>
<keyword evidence="1 5" id="KW-0813">Transport</keyword>
<evidence type="ECO:0000313" key="10">
    <source>
        <dbReference type="EMBL" id="EFH3672555.1"/>
    </source>
</evidence>
<dbReference type="NCBIfam" id="NF002894">
    <property type="entry name" value="PRK03379.1"/>
    <property type="match status" value="1"/>
</dbReference>
<comment type="function">
    <text evidence="5">Part of the ABC transporter complex BtuCDF involved in vitamin B12 import. Binds vitamin B12 and delivers it to the periplasmic surface of BtuC.</text>
</comment>
<reference evidence="9 14" key="3">
    <citation type="submission" date="2020-02" db="EMBL/GenBank/DDBJ databases">
        <authorList>
            <consortium name="PulseNet: The National Subtyping Network for Foodborne Disease Surveillance"/>
            <person name="Tarr C.L."/>
            <person name="Trees E."/>
            <person name="Katz L.S."/>
            <person name="Carleton-Romer H.A."/>
            <person name="Stroika S."/>
            <person name="Kucerova Z."/>
            <person name="Roache K.F."/>
            <person name="Sabol A.L."/>
            <person name="Besser J."/>
            <person name="Gerner-Smidt P."/>
        </authorList>
    </citation>
    <scope>NUCLEOTIDE SEQUENCE [LARGE SCALE GENOMIC DNA]</scope>
    <source>
        <strain evidence="9 14">PNUSAE005278</strain>
    </source>
</reference>
<reference evidence="11 13" key="2">
    <citation type="submission" date="2019-10" db="EMBL/GenBank/DDBJ databases">
        <title>Antimicrobial-resistant enteric bacteria are widely distributed amongst people, animals and the environment in northern Tanzania.</title>
        <authorList>
            <person name="Subbiah M."/>
            <person name="Call D.R."/>
        </authorList>
    </citation>
    <scope>NUCLEOTIDE SEQUENCE [LARGE SCALE GENOMIC DNA]</scope>
    <source>
        <strain evidence="11 13">TzEc067</strain>
    </source>
</reference>
<evidence type="ECO:0000256" key="3">
    <source>
        <dbReference type="ARBA" id="ARBA00022764"/>
    </source>
</evidence>
<dbReference type="FunFam" id="3.40.50.1980:FF:000007">
    <property type="entry name" value="Vitamin B12-binding protein"/>
    <property type="match status" value="1"/>
</dbReference>
<dbReference type="NCBIfam" id="NF038402">
    <property type="entry name" value="TroA_like"/>
    <property type="match status" value="1"/>
</dbReference>
<protein>
    <recommendedName>
        <fullName evidence="5">Vitamin B12-binding protein</fullName>
    </recommendedName>
</protein>
<dbReference type="InterPro" id="IPR054828">
    <property type="entry name" value="Vit_B12_bind_prot"/>
</dbReference>
<evidence type="ECO:0000313" key="9">
    <source>
        <dbReference type="EMBL" id="EFF8952367.1"/>
    </source>
</evidence>
<dbReference type="EMBL" id="AAAGZE010000023">
    <property type="protein sequence ID" value="EAC1532635.1"/>
    <property type="molecule type" value="Genomic_DNA"/>
</dbReference>
<dbReference type="InterPro" id="IPR050902">
    <property type="entry name" value="ABC_Transporter_SBP"/>
</dbReference>
<name>A0A0C2DEZ5_ECOLX</name>
<dbReference type="HAMAP" id="MF_01000">
    <property type="entry name" value="BtuF"/>
    <property type="match status" value="1"/>
</dbReference>
<comment type="caution">
    <text evidence="11">The sequence shown here is derived from an EMBL/GenBank/DDBJ whole genome shotgun (WGS) entry which is preliminary data.</text>
</comment>
<feature type="binding site" evidence="5">
    <location>
        <begin position="242"/>
        <end position="246"/>
    </location>
    <ligand>
        <name>cyanocob(III)alamin</name>
        <dbReference type="ChEBI" id="CHEBI:17439"/>
    </ligand>
</feature>
<dbReference type="Gene3D" id="3.40.50.1980">
    <property type="entry name" value="Nitrogenase molybdenum iron protein domain"/>
    <property type="match status" value="2"/>
</dbReference>
<reference evidence="8 12" key="1">
    <citation type="submission" date="2018-10" db="EMBL/GenBank/DDBJ databases">
        <authorList>
            <consortium name="NARMS: The National Antimicrobial Resistance Monitoring System"/>
        </authorList>
    </citation>
    <scope>NUCLEOTIDE SEQUENCE [LARGE SCALE GENOMIC DNA]</scope>
    <source>
        <strain evidence="8 12">CVM N17EC1330</strain>
        <strain evidence="10 15">CVM N19EC0189</strain>
    </source>
</reference>
<feature type="disulfide bond" evidence="5">
    <location>
        <begin position="183"/>
        <end position="259"/>
    </location>
</feature>
<comment type="subunit">
    <text evidence="5">The complex is composed of two ATP-binding proteins (BtuD), two transmembrane proteins (BtuC) and a solute-binding protein (BtuF).</text>
</comment>
<dbReference type="Proteomes" id="UP000437875">
    <property type="component" value="Unassembled WGS sequence"/>
</dbReference>
<evidence type="ECO:0000256" key="2">
    <source>
        <dbReference type="ARBA" id="ARBA00022729"/>
    </source>
</evidence>
<reference evidence="7" key="4">
    <citation type="submission" date="2023-10" db="EMBL/GenBank/DDBJ databases">
        <authorList>
            <person name="Leclercq S."/>
        </authorList>
    </citation>
    <scope>NUCLEOTIDE SEQUENCE</scope>
    <source>
        <strain evidence="7">F848</strain>
    </source>
</reference>
<organism evidence="11 13">
    <name type="scientific">Escherichia coli</name>
    <dbReference type="NCBI Taxonomy" id="562"/>
    <lineage>
        <taxon>Bacteria</taxon>
        <taxon>Pseudomonadati</taxon>
        <taxon>Pseudomonadota</taxon>
        <taxon>Gammaproteobacteria</taxon>
        <taxon>Enterobacterales</taxon>
        <taxon>Enterobacteriaceae</taxon>
        <taxon>Escherichia</taxon>
    </lineage>
</organism>
<feature type="chain" id="PRO_5015010089" description="Vitamin B12-binding protein" evidence="5">
    <location>
        <begin position="23"/>
        <end position="266"/>
    </location>
</feature>
<dbReference type="GO" id="GO:0042597">
    <property type="term" value="C:periplasmic space"/>
    <property type="evidence" value="ECO:0007669"/>
    <property type="project" value="UniProtKB-SubCell"/>
</dbReference>
<feature type="domain" description="Fe/B12 periplasmic-binding" evidence="6">
    <location>
        <begin position="25"/>
        <end position="266"/>
    </location>
</feature>
<dbReference type="Proteomes" id="UP001190091">
    <property type="component" value="Unassembled WGS sequence"/>
</dbReference>
<dbReference type="GO" id="GO:0015889">
    <property type="term" value="P:cobalamin transport"/>
    <property type="evidence" value="ECO:0007669"/>
    <property type="project" value="UniProtKB-UniRule"/>
</dbReference>
<keyword evidence="3 5" id="KW-0574">Periplasm</keyword>
<evidence type="ECO:0000256" key="4">
    <source>
        <dbReference type="ARBA" id="ARBA00023157"/>
    </source>
</evidence>
<evidence type="ECO:0000313" key="11">
    <source>
        <dbReference type="EMBL" id="KAE9732916.1"/>
    </source>
</evidence>
<dbReference type="EMBL" id="WSGM01000004">
    <property type="protein sequence ID" value="KAE9732916.1"/>
    <property type="molecule type" value="Genomic_DNA"/>
</dbReference>
<dbReference type="Pfam" id="PF01497">
    <property type="entry name" value="Peripla_BP_2"/>
    <property type="match status" value="1"/>
</dbReference>
<dbReference type="PANTHER" id="PTHR30535:SF34">
    <property type="entry name" value="MOLYBDATE-BINDING PROTEIN MOLA"/>
    <property type="match status" value="1"/>
</dbReference>
<dbReference type="CDD" id="cd01144">
    <property type="entry name" value="BtuF"/>
    <property type="match status" value="1"/>
</dbReference>
<dbReference type="EMBL" id="AASRHK010000002">
    <property type="protein sequence ID" value="EFF8952367.1"/>
    <property type="molecule type" value="Genomic_DNA"/>
</dbReference>
<dbReference type="RefSeq" id="WP_001311399.1">
    <property type="nucleotide sequence ID" value="NZ_AP021896.1"/>
</dbReference>
<evidence type="ECO:0000313" key="15">
    <source>
        <dbReference type="Proteomes" id="UP000534496"/>
    </source>
</evidence>
<evidence type="ECO:0000313" key="13">
    <source>
        <dbReference type="Proteomes" id="UP000437875"/>
    </source>
</evidence>
<feature type="site" description="Important for BtuC binding" evidence="5">
    <location>
        <position position="72"/>
    </location>
</feature>
<dbReference type="Proteomes" id="UP000534496">
    <property type="component" value="Unassembled WGS sequence"/>
</dbReference>
<accession>A0A238BEP5</accession>
<keyword evidence="2 5" id="KW-0732">Signal</keyword>
<evidence type="ECO:0000313" key="8">
    <source>
        <dbReference type="EMBL" id="EAC1532635.1"/>
    </source>
</evidence>
<comment type="subcellular location">
    <subcellularLocation>
        <location evidence="5">Periplasm</location>
    </subcellularLocation>
</comment>
<proteinExistence type="inferred from homology"/>
<feature type="binding site" evidence="5">
    <location>
        <position position="50"/>
    </location>
    <ligand>
        <name>cyanocob(III)alamin</name>
        <dbReference type="ChEBI" id="CHEBI:17439"/>
    </ligand>
</feature>
<comment type="similarity">
    <text evidence="5">Belongs to the BtuF family.</text>
</comment>
<feature type="site" description="Important for BtuC binding" evidence="5">
    <location>
        <position position="202"/>
    </location>
</feature>
<evidence type="ECO:0000313" key="7">
    <source>
        <dbReference type="EMBL" id="CAK1217418.1"/>
    </source>
</evidence>
<dbReference type="InterPro" id="IPR023544">
    <property type="entry name" value="ABC_transptr_vit_B12-bd"/>
</dbReference>
<feature type="signal peptide" evidence="5">
    <location>
        <begin position="1"/>
        <end position="22"/>
    </location>
</feature>
<dbReference type="PANTHER" id="PTHR30535">
    <property type="entry name" value="VITAMIN B12-BINDING PROTEIN"/>
    <property type="match status" value="1"/>
</dbReference>
<dbReference type="Proteomes" id="UP000382540">
    <property type="component" value="Unassembled WGS sequence"/>
</dbReference>
<dbReference type="Proteomes" id="UP000524010">
    <property type="component" value="Unassembled WGS sequence"/>
</dbReference>
<evidence type="ECO:0000256" key="5">
    <source>
        <dbReference type="HAMAP-Rule" id="MF_01000"/>
    </source>
</evidence>
<dbReference type="GO" id="GO:0031419">
    <property type="term" value="F:cobalamin binding"/>
    <property type="evidence" value="ECO:0007669"/>
    <property type="project" value="InterPro"/>
</dbReference>